<accession>A0A5N6IS57</accession>
<proteinExistence type="predicted"/>
<evidence type="ECO:0000313" key="1">
    <source>
        <dbReference type="EMBL" id="KAB8268730.1"/>
    </source>
</evidence>
<name>A0A5N6IS57_9EURO</name>
<protein>
    <submittedName>
        <fullName evidence="1">Uncharacterized protein</fullName>
    </submittedName>
</protein>
<dbReference type="Proteomes" id="UP000326289">
    <property type="component" value="Unassembled WGS sequence"/>
</dbReference>
<keyword evidence="2" id="KW-1185">Reference proteome</keyword>
<evidence type="ECO:0000313" key="2">
    <source>
        <dbReference type="Proteomes" id="UP000326289"/>
    </source>
</evidence>
<dbReference type="AlphaFoldDB" id="A0A5N6IS57"/>
<sequence>MDDGADHDSYQSGPTVRGIDQWFFADCDFSGHGSKRRLRRCRAPQRMGPISGVSHFRHISGGPLPHPRVGFYGCATPAPTAERHQS</sequence>
<organism evidence="1 2">
    <name type="scientific">Aspergillus minisclerotigenes</name>
    <dbReference type="NCBI Taxonomy" id="656917"/>
    <lineage>
        <taxon>Eukaryota</taxon>
        <taxon>Fungi</taxon>
        <taxon>Dikarya</taxon>
        <taxon>Ascomycota</taxon>
        <taxon>Pezizomycotina</taxon>
        <taxon>Eurotiomycetes</taxon>
        <taxon>Eurotiomycetidae</taxon>
        <taxon>Eurotiales</taxon>
        <taxon>Aspergillaceae</taxon>
        <taxon>Aspergillus</taxon>
        <taxon>Aspergillus subgen. Circumdati</taxon>
    </lineage>
</organism>
<gene>
    <name evidence="1" type="ORF">BDV30DRAFT_251900</name>
</gene>
<dbReference type="EMBL" id="ML732862">
    <property type="protein sequence ID" value="KAB8268730.1"/>
    <property type="molecule type" value="Genomic_DNA"/>
</dbReference>
<reference evidence="1 2" key="1">
    <citation type="submission" date="2019-04" db="EMBL/GenBank/DDBJ databases">
        <title>Fungal friends and foes A comparative genomics study of 23 Aspergillus species from section Flavi.</title>
        <authorList>
            <consortium name="DOE Joint Genome Institute"/>
            <person name="Kjaerbolling I."/>
            <person name="Vesth T.C."/>
            <person name="Frisvad J.C."/>
            <person name="Nybo J.L."/>
            <person name="Theobald S."/>
            <person name="Kildgaard S."/>
            <person name="Petersen T.I."/>
            <person name="Kuo A."/>
            <person name="Sato A."/>
            <person name="Lyhne E.K."/>
            <person name="Kogle M.E."/>
            <person name="Wiebenga A."/>
            <person name="Kun R.S."/>
            <person name="Lubbers R.J."/>
            <person name="Makela M.R."/>
            <person name="Barry K."/>
            <person name="Chovatia M."/>
            <person name="Clum A."/>
            <person name="Daum C."/>
            <person name="Haridas S."/>
            <person name="He G."/>
            <person name="LaButti K."/>
            <person name="Lipzen A."/>
            <person name="Mondo S."/>
            <person name="Pangilinan J."/>
            <person name="Riley R."/>
            <person name="Salamov A."/>
            <person name="Simmons B.A."/>
            <person name="Magnuson J.K."/>
            <person name="Henrissat B."/>
            <person name="Mortensen U.H."/>
            <person name="Larsen T.O."/>
            <person name="De vries R.P."/>
            <person name="Grigoriev I.V."/>
            <person name="Machida M."/>
            <person name="Baker S.E."/>
            <person name="Andersen M.R."/>
        </authorList>
    </citation>
    <scope>NUCLEOTIDE SEQUENCE [LARGE SCALE GENOMIC DNA]</scope>
    <source>
        <strain evidence="1 2">CBS 117635</strain>
    </source>
</reference>